<dbReference type="GO" id="GO:0019148">
    <property type="term" value="F:D-cysteine desulfhydrase activity"/>
    <property type="evidence" value="ECO:0007669"/>
    <property type="project" value="TreeGrafter"/>
</dbReference>
<evidence type="ECO:0000256" key="4">
    <source>
        <dbReference type="PIRSR" id="PIRSR006278-1"/>
    </source>
</evidence>
<dbReference type="InterPro" id="IPR001926">
    <property type="entry name" value="TrpB-like_PALP"/>
</dbReference>
<feature type="active site" description="Nucleophile" evidence="4">
    <location>
        <position position="78"/>
    </location>
</feature>
<reference evidence="7" key="1">
    <citation type="journal article" date="2014" name="Int. J. Syst. Evol. Microbiol.">
        <title>Complete genome sequence of Corynebacterium casei LMG S-19264T (=DSM 44701T), isolated from a smear-ripened cheese.</title>
        <authorList>
            <consortium name="US DOE Joint Genome Institute (JGI-PGF)"/>
            <person name="Walter F."/>
            <person name="Albersmeier A."/>
            <person name="Kalinowski J."/>
            <person name="Ruckert C."/>
        </authorList>
    </citation>
    <scope>NUCLEOTIDE SEQUENCE</scope>
    <source>
        <strain evidence="7">KCTC 22164</strain>
    </source>
</reference>
<name>A0A918N1A0_9ALTE</name>
<dbReference type="PANTHER" id="PTHR43780">
    <property type="entry name" value="1-AMINOCYCLOPROPANE-1-CARBOXYLATE DEAMINASE-RELATED"/>
    <property type="match status" value="1"/>
</dbReference>
<feature type="domain" description="Tryptophan synthase beta chain-like PALP" evidence="6">
    <location>
        <begin position="34"/>
        <end position="294"/>
    </location>
</feature>
<evidence type="ECO:0000256" key="5">
    <source>
        <dbReference type="PIRSR" id="PIRSR006278-2"/>
    </source>
</evidence>
<dbReference type="RefSeq" id="WP_189408421.1">
    <property type="nucleotide sequence ID" value="NZ_BMXP01000014.1"/>
</dbReference>
<dbReference type="AlphaFoldDB" id="A0A918N1A0"/>
<comment type="caution">
    <text evidence="7">The sequence shown here is derived from an EMBL/GenBank/DDBJ whole genome shotgun (WGS) entry which is preliminary data.</text>
</comment>
<dbReference type="EMBL" id="BMXP01000014">
    <property type="protein sequence ID" value="GGW96978.1"/>
    <property type="molecule type" value="Genomic_DNA"/>
</dbReference>
<dbReference type="InterPro" id="IPR027278">
    <property type="entry name" value="ACCD_DCysDesulf"/>
</dbReference>
<dbReference type="PANTHER" id="PTHR43780:SF2">
    <property type="entry name" value="1-AMINOCYCLOPROPANE-1-CARBOXYLATE DEAMINASE-RELATED"/>
    <property type="match status" value="1"/>
</dbReference>
<evidence type="ECO:0000259" key="6">
    <source>
        <dbReference type="Pfam" id="PF00291"/>
    </source>
</evidence>
<evidence type="ECO:0000313" key="7">
    <source>
        <dbReference type="EMBL" id="GGW96978.1"/>
    </source>
</evidence>
<reference evidence="7" key="2">
    <citation type="submission" date="2020-09" db="EMBL/GenBank/DDBJ databases">
        <authorList>
            <person name="Sun Q."/>
            <person name="Kim S."/>
        </authorList>
    </citation>
    <scope>NUCLEOTIDE SEQUENCE</scope>
    <source>
        <strain evidence="7">KCTC 22164</strain>
    </source>
</reference>
<comment type="cofactor">
    <cofactor evidence="1">
        <name>pyridoxal 5'-phosphate</name>
        <dbReference type="ChEBI" id="CHEBI:597326"/>
    </cofactor>
</comment>
<sequence>MSAFRERLDALCRELHVPSPVQSLTPDWPGAQAVHISIKRDDLIHPVISGNKWRKLSPTLLSLSSPPSRLISFGGGFSNHLHALGYASHRLQLPFTAFVRGDYRQHPTPMLRDLHHWGTDVRYLTKADYRRRHDPAFVSSLHGDAPQALVIPEGGSQQSALAGIQHSLKEQPLVFDTVICPVASGATLAGLVSALEGHQQAMGIAVLKGQQYLESLVSNLLDRPYANWHIEHAYHHGGYARNTDELIAFCDAFETQTSVPAEPVYSGKMLFAVRHMISKGMFPEGHRVLLIHTGGLQGARSY</sequence>
<dbReference type="Gene3D" id="3.40.50.1100">
    <property type="match status" value="2"/>
</dbReference>
<feature type="modified residue" description="N6-(pyridoxal phosphate)lysine" evidence="5">
    <location>
        <position position="52"/>
    </location>
</feature>
<dbReference type="Pfam" id="PF00291">
    <property type="entry name" value="PALP"/>
    <property type="match status" value="1"/>
</dbReference>
<dbReference type="InterPro" id="IPR036052">
    <property type="entry name" value="TrpB-like_PALP_sf"/>
</dbReference>
<evidence type="ECO:0000256" key="3">
    <source>
        <dbReference type="ARBA" id="ARBA00022898"/>
    </source>
</evidence>
<gene>
    <name evidence="7" type="ORF">GCM10007391_33850</name>
</gene>
<accession>A0A918N1A0</accession>
<protein>
    <submittedName>
        <fullName evidence="7">1-aminocyclopropane-1-carboxylate deaminase</fullName>
    </submittedName>
</protein>
<evidence type="ECO:0000313" key="8">
    <source>
        <dbReference type="Proteomes" id="UP000631300"/>
    </source>
</evidence>
<organism evidence="7 8">
    <name type="scientific">Alteromonas halophila</name>
    <dbReference type="NCBI Taxonomy" id="516698"/>
    <lineage>
        <taxon>Bacteria</taxon>
        <taxon>Pseudomonadati</taxon>
        <taxon>Pseudomonadota</taxon>
        <taxon>Gammaproteobacteria</taxon>
        <taxon>Alteromonadales</taxon>
        <taxon>Alteromonadaceae</taxon>
        <taxon>Alteromonas/Salinimonas group</taxon>
        <taxon>Alteromonas</taxon>
    </lineage>
</organism>
<proteinExistence type="inferred from homology"/>
<evidence type="ECO:0000256" key="2">
    <source>
        <dbReference type="ARBA" id="ARBA00008639"/>
    </source>
</evidence>
<comment type="similarity">
    <text evidence="2">Belongs to the ACC deaminase/D-cysteine desulfhydrase family.</text>
</comment>
<keyword evidence="8" id="KW-1185">Reference proteome</keyword>
<evidence type="ECO:0000256" key="1">
    <source>
        <dbReference type="ARBA" id="ARBA00001933"/>
    </source>
</evidence>
<dbReference type="SUPFAM" id="SSF53686">
    <property type="entry name" value="Tryptophan synthase beta subunit-like PLP-dependent enzymes"/>
    <property type="match status" value="1"/>
</dbReference>
<keyword evidence="3 5" id="KW-0663">Pyridoxal phosphate</keyword>
<dbReference type="Proteomes" id="UP000631300">
    <property type="component" value="Unassembled WGS sequence"/>
</dbReference>
<dbReference type="PIRSF" id="PIRSF006278">
    <property type="entry name" value="ACCD_DCysDesulf"/>
    <property type="match status" value="1"/>
</dbReference>